<organism evidence="2">
    <name type="scientific">Fervidicoccus fontis</name>
    <dbReference type="NCBI Taxonomy" id="683846"/>
    <lineage>
        <taxon>Archaea</taxon>
        <taxon>Thermoproteota</taxon>
        <taxon>Thermoprotei</taxon>
        <taxon>Fervidicoccales</taxon>
        <taxon>Fervidicoccaceae</taxon>
        <taxon>Fervidicoccus</taxon>
    </lineage>
</organism>
<protein>
    <submittedName>
        <fullName evidence="2">Uncharacterized protein</fullName>
    </submittedName>
</protein>
<feature type="transmembrane region" description="Helical" evidence="1">
    <location>
        <begin position="439"/>
        <end position="457"/>
    </location>
</feature>
<name>A0A7J3SM50_9CREN</name>
<accession>A0A7J3SM50</accession>
<evidence type="ECO:0000256" key="1">
    <source>
        <dbReference type="SAM" id="Phobius"/>
    </source>
</evidence>
<keyword evidence="1" id="KW-0812">Transmembrane</keyword>
<gene>
    <name evidence="2" type="ORF">ENW83_04025</name>
</gene>
<dbReference type="EMBL" id="DTLS01000115">
    <property type="protein sequence ID" value="HGZ60355.1"/>
    <property type="molecule type" value="Genomic_DNA"/>
</dbReference>
<feature type="transmembrane region" description="Helical" evidence="1">
    <location>
        <begin position="469"/>
        <end position="491"/>
    </location>
</feature>
<feature type="transmembrane region" description="Helical" evidence="1">
    <location>
        <begin position="57"/>
        <end position="76"/>
    </location>
</feature>
<feature type="transmembrane region" description="Helical" evidence="1">
    <location>
        <begin position="411"/>
        <end position="433"/>
    </location>
</feature>
<dbReference type="AlphaFoldDB" id="A0A7J3SM50"/>
<reference evidence="2" key="1">
    <citation type="journal article" date="2020" name="mSystems">
        <title>Genome- and Community-Level Interaction Insights into Carbon Utilization and Element Cycling Functions of Hydrothermarchaeota in Hydrothermal Sediment.</title>
        <authorList>
            <person name="Zhou Z."/>
            <person name="Liu Y."/>
            <person name="Xu W."/>
            <person name="Pan J."/>
            <person name="Luo Z.H."/>
            <person name="Li M."/>
        </authorList>
    </citation>
    <scope>NUCLEOTIDE SEQUENCE [LARGE SCALE GENOMIC DNA]</scope>
    <source>
        <strain evidence="2">SpSt-885</strain>
    </source>
</reference>
<feature type="transmembrane region" description="Helical" evidence="1">
    <location>
        <begin position="240"/>
        <end position="258"/>
    </location>
</feature>
<feature type="transmembrane region" description="Helical" evidence="1">
    <location>
        <begin position="304"/>
        <end position="323"/>
    </location>
</feature>
<comment type="caution">
    <text evidence="2">The sequence shown here is derived from an EMBL/GenBank/DDBJ whole genome shotgun (WGS) entry which is preliminary data.</text>
</comment>
<feature type="transmembrane region" description="Helical" evidence="1">
    <location>
        <begin position="279"/>
        <end position="298"/>
    </location>
</feature>
<feature type="transmembrane region" description="Helical" evidence="1">
    <location>
        <begin position="204"/>
        <end position="228"/>
    </location>
</feature>
<proteinExistence type="predicted"/>
<keyword evidence="1" id="KW-1133">Transmembrane helix</keyword>
<keyword evidence="1" id="KW-0472">Membrane</keyword>
<sequence>MGLLESIEEKYRKIIASSSSEIKNYRSAGKRLKAAVLATLTSSISIIYYIVLFSGSSYLFAFSLIIPAVLFWLYVLDSLVKVSSSRKKAEEELYFIMVASASISKTGLELADALAFFSNSKIFEAANHLGKRFSRLSEMYGVAEALGILSKSVGGRLKLLMNEYIASLSSGTALYMLKDRANDIVKSEEDRAERSIQLRITLSLLITAVLGIAPSLISGIMALQSFAFLGSQSEPQGNSAYLYSISIIALTPVLYAAIPDYPLSMKVTLSSNGKRVFSAFQIIGFASLILPTFLLLKYGSVGKFALVLFATSIISCTLQAMLFQAVMKAMINGYVEKEVEDMLNHARIWRSLLLYKPEKSKRIGEKIVRPWVESFLEELIEFFRRMGDCEPSSFQLFVDFIHEVQRSLKKVIHVLLVSIGTSLLSPVMSIMMLGLGGSVVPQQILIAYVSSLSYGFLAEKVALGTGRTALFPSLTALSFAIVILSKGSALFPVSY</sequence>
<feature type="transmembrane region" description="Helical" evidence="1">
    <location>
        <begin position="32"/>
        <end position="51"/>
    </location>
</feature>
<evidence type="ECO:0000313" key="2">
    <source>
        <dbReference type="EMBL" id="HGZ60355.1"/>
    </source>
</evidence>